<dbReference type="InterPro" id="IPR045344">
    <property type="entry name" value="C-JID"/>
</dbReference>
<protein>
    <submittedName>
        <fullName evidence="9">Uncharacterized protein</fullName>
    </submittedName>
</protein>
<comment type="similarity">
    <text evidence="1">Belongs to the SINA (Seven in absentia) family.</text>
</comment>
<reference evidence="9" key="2">
    <citation type="submission" date="2023-06" db="EMBL/GenBank/DDBJ databases">
        <authorList>
            <person name="Swenson N.G."/>
            <person name="Wegrzyn J.L."/>
            <person name="Mcevoy S.L."/>
        </authorList>
    </citation>
    <scope>NUCLEOTIDE SEQUENCE</scope>
    <source>
        <strain evidence="9">NS2018</strain>
        <tissue evidence="9">Leaf</tissue>
    </source>
</reference>
<dbReference type="GO" id="GO:0008270">
    <property type="term" value="F:zinc ion binding"/>
    <property type="evidence" value="ECO:0007669"/>
    <property type="project" value="UniProtKB-KW"/>
</dbReference>
<dbReference type="PANTHER" id="PTHR10315:SF111">
    <property type="entry name" value="E3 UBIQUITIN-PROTEIN LIGASE DIS1"/>
    <property type="match status" value="1"/>
</dbReference>
<dbReference type="AlphaFoldDB" id="A0AA39W5B3"/>
<dbReference type="InterPro" id="IPR052088">
    <property type="entry name" value="E3_ubiquitin-ligase_SINA"/>
</dbReference>
<dbReference type="GO" id="GO:0005737">
    <property type="term" value="C:cytoplasm"/>
    <property type="evidence" value="ECO:0007669"/>
    <property type="project" value="InterPro"/>
</dbReference>
<gene>
    <name evidence="9" type="ORF">LWI29_026968</name>
</gene>
<dbReference type="GO" id="GO:0006511">
    <property type="term" value="P:ubiquitin-dependent protein catabolic process"/>
    <property type="evidence" value="ECO:0007669"/>
    <property type="project" value="InterPro"/>
</dbReference>
<comment type="caution">
    <text evidence="9">The sequence shown here is derived from an EMBL/GenBank/DDBJ whole genome shotgun (WGS) entry which is preliminary data.</text>
</comment>
<dbReference type="SUPFAM" id="SSF49599">
    <property type="entry name" value="TRAF domain-like"/>
    <property type="match status" value="1"/>
</dbReference>
<dbReference type="Pfam" id="PF03145">
    <property type="entry name" value="Sina_TRAF"/>
    <property type="match status" value="1"/>
</dbReference>
<sequence>MKQLSNLDTLEVNNCNMLLSLTGLPLRLRVLSAIDCKMLYSISLDASELVEAHFMFTNCPNLEKTAVGKILATVERYEGEFDLLSFCCPGSEVPRWFSYKSNESSIKFRMAYNDLLQGFILCAVIEFEKYRFNGTYEDEDELFVKCRFSNDGGRYYLSTGVRSCTLITKSGIGTLIDSDHVALWYFKALGHQVLESQFTNCSFDIWLSDHSPKCRVKSWGVRPITKKPNEDEKVKYAELIKIFDVTDEDIGETSRKRSRTSNEHWEEEVEPHLKITIPDEVSDEDSIPDEDSDEVFRCFGQYFCLHFTPAPVYIAFLWFMGHDNEAKNYSYSLEAGGNRRKMIWQGVPHSIRDSHRKVCDSFDGLVIQCSMALFFSGAAWKELKLRVTSRIWKEQ</sequence>
<evidence type="ECO:0000256" key="1">
    <source>
        <dbReference type="ARBA" id="ARBA00009119"/>
    </source>
</evidence>
<evidence type="ECO:0000313" key="10">
    <source>
        <dbReference type="Proteomes" id="UP001168877"/>
    </source>
</evidence>
<feature type="domain" description="Seven-in-absentia protein TRAF-like" evidence="7">
    <location>
        <begin position="296"/>
        <end position="388"/>
    </location>
</feature>
<evidence type="ECO:0000256" key="5">
    <source>
        <dbReference type="ARBA" id="ARBA00022771"/>
    </source>
</evidence>
<organism evidence="9 10">
    <name type="scientific">Acer saccharum</name>
    <name type="common">Sugar maple</name>
    <dbReference type="NCBI Taxonomy" id="4024"/>
    <lineage>
        <taxon>Eukaryota</taxon>
        <taxon>Viridiplantae</taxon>
        <taxon>Streptophyta</taxon>
        <taxon>Embryophyta</taxon>
        <taxon>Tracheophyta</taxon>
        <taxon>Spermatophyta</taxon>
        <taxon>Magnoliopsida</taxon>
        <taxon>eudicotyledons</taxon>
        <taxon>Gunneridae</taxon>
        <taxon>Pentapetalae</taxon>
        <taxon>rosids</taxon>
        <taxon>malvids</taxon>
        <taxon>Sapindales</taxon>
        <taxon>Sapindaceae</taxon>
        <taxon>Hippocastanoideae</taxon>
        <taxon>Acereae</taxon>
        <taxon>Acer</taxon>
    </lineage>
</organism>
<keyword evidence="2" id="KW-0433">Leucine-rich repeat</keyword>
<dbReference type="GO" id="GO:0061630">
    <property type="term" value="F:ubiquitin protein ligase activity"/>
    <property type="evidence" value="ECO:0007669"/>
    <property type="project" value="TreeGrafter"/>
</dbReference>
<accession>A0AA39W5B3</accession>
<evidence type="ECO:0000313" key="9">
    <source>
        <dbReference type="EMBL" id="KAK0601736.1"/>
    </source>
</evidence>
<dbReference type="Gene3D" id="2.60.210.10">
    <property type="entry name" value="Apoptosis, Tumor Necrosis Factor Receptor Associated Protein 2, Chain A"/>
    <property type="match status" value="1"/>
</dbReference>
<keyword evidence="5" id="KW-0863">Zinc-finger</keyword>
<keyword evidence="3" id="KW-0479">Metal-binding</keyword>
<evidence type="ECO:0000259" key="8">
    <source>
        <dbReference type="Pfam" id="PF20160"/>
    </source>
</evidence>
<evidence type="ECO:0000259" key="7">
    <source>
        <dbReference type="Pfam" id="PF03145"/>
    </source>
</evidence>
<keyword evidence="10" id="KW-1185">Reference proteome</keyword>
<dbReference type="InterPro" id="IPR008974">
    <property type="entry name" value="TRAF-like"/>
</dbReference>
<keyword evidence="4" id="KW-0677">Repeat</keyword>
<feature type="domain" description="C-JID" evidence="8">
    <location>
        <begin position="88"/>
        <end position="226"/>
    </location>
</feature>
<dbReference type="EMBL" id="JAUESC010000003">
    <property type="protein sequence ID" value="KAK0601736.1"/>
    <property type="molecule type" value="Genomic_DNA"/>
</dbReference>
<evidence type="ECO:0000256" key="4">
    <source>
        <dbReference type="ARBA" id="ARBA00022737"/>
    </source>
</evidence>
<proteinExistence type="inferred from homology"/>
<keyword evidence="6" id="KW-0862">Zinc</keyword>
<evidence type="ECO:0000256" key="2">
    <source>
        <dbReference type="ARBA" id="ARBA00022614"/>
    </source>
</evidence>
<evidence type="ECO:0000256" key="3">
    <source>
        <dbReference type="ARBA" id="ARBA00022723"/>
    </source>
</evidence>
<reference evidence="9" key="1">
    <citation type="journal article" date="2022" name="Plant J.">
        <title>Strategies of tolerance reflected in two North American maple genomes.</title>
        <authorList>
            <person name="McEvoy S.L."/>
            <person name="Sezen U.U."/>
            <person name="Trouern-Trend A."/>
            <person name="McMahon S.M."/>
            <person name="Schaberg P.G."/>
            <person name="Yang J."/>
            <person name="Wegrzyn J.L."/>
            <person name="Swenson N.G."/>
        </authorList>
    </citation>
    <scope>NUCLEOTIDE SEQUENCE</scope>
    <source>
        <strain evidence="9">NS2018</strain>
    </source>
</reference>
<dbReference type="Proteomes" id="UP001168877">
    <property type="component" value="Unassembled WGS sequence"/>
</dbReference>
<dbReference type="Pfam" id="PF20160">
    <property type="entry name" value="C-JID"/>
    <property type="match status" value="1"/>
</dbReference>
<dbReference type="PANTHER" id="PTHR10315">
    <property type="entry name" value="E3 UBIQUITIN PROTEIN LIGASE SIAH"/>
    <property type="match status" value="1"/>
</dbReference>
<evidence type="ECO:0000256" key="6">
    <source>
        <dbReference type="ARBA" id="ARBA00022833"/>
    </source>
</evidence>
<dbReference type="InterPro" id="IPR018121">
    <property type="entry name" value="7-in-absentia-prot_TRAF-dom"/>
</dbReference>
<name>A0AA39W5B3_ACESA</name>